<dbReference type="InterPro" id="IPR027310">
    <property type="entry name" value="Profilin_CS"/>
</dbReference>
<dbReference type="GO" id="GO:0003779">
    <property type="term" value="F:actin binding"/>
    <property type="evidence" value="ECO:0007669"/>
    <property type="project" value="InterPro"/>
</dbReference>
<feature type="compositionally biased region" description="Polar residues" evidence="1">
    <location>
        <begin position="15"/>
        <end position="24"/>
    </location>
</feature>
<accession>A0A2P6P0I8</accession>
<proteinExistence type="predicted"/>
<feature type="region of interest" description="Disordered" evidence="1">
    <location>
        <begin position="1"/>
        <end position="33"/>
    </location>
</feature>
<evidence type="ECO:0000313" key="3">
    <source>
        <dbReference type="Proteomes" id="UP000241769"/>
    </source>
</evidence>
<comment type="caution">
    <text evidence="2">The sequence shown here is derived from an EMBL/GenBank/DDBJ whole genome shotgun (WGS) entry which is preliminary data.</text>
</comment>
<dbReference type="InParanoid" id="A0A2P6P0I8"/>
<gene>
    <name evidence="2" type="ORF">PROFUN_00067</name>
</gene>
<organism evidence="2 3">
    <name type="scientific">Planoprotostelium fungivorum</name>
    <dbReference type="NCBI Taxonomy" id="1890364"/>
    <lineage>
        <taxon>Eukaryota</taxon>
        <taxon>Amoebozoa</taxon>
        <taxon>Evosea</taxon>
        <taxon>Variosea</taxon>
        <taxon>Cavosteliida</taxon>
        <taxon>Cavosteliaceae</taxon>
        <taxon>Planoprotostelium</taxon>
    </lineage>
</organism>
<sequence>MSWDHIVEHHRHQTKPNTTYQIDPTASKEKNCHDHPPWFRSGAPYTPQVLTGCVDILRTLSPTTNEIPLPFVYILIPRPYNSYPPAFSSRNSR</sequence>
<dbReference type="AlphaFoldDB" id="A0A2P6P0I8"/>
<reference evidence="2 3" key="1">
    <citation type="journal article" date="2018" name="Genome Biol. Evol.">
        <title>Multiple Roots of Fruiting Body Formation in Amoebozoa.</title>
        <authorList>
            <person name="Hillmann F."/>
            <person name="Forbes G."/>
            <person name="Novohradska S."/>
            <person name="Ferling I."/>
            <person name="Riege K."/>
            <person name="Groth M."/>
            <person name="Westermann M."/>
            <person name="Marz M."/>
            <person name="Spaller T."/>
            <person name="Winckler T."/>
            <person name="Schaap P."/>
            <person name="Glockner G."/>
        </authorList>
    </citation>
    <scope>NUCLEOTIDE SEQUENCE [LARGE SCALE GENOMIC DNA]</scope>
    <source>
        <strain evidence="2 3">Jena</strain>
    </source>
</reference>
<evidence type="ECO:0000313" key="2">
    <source>
        <dbReference type="EMBL" id="PRP89725.1"/>
    </source>
</evidence>
<evidence type="ECO:0000256" key="1">
    <source>
        <dbReference type="SAM" id="MobiDB-lite"/>
    </source>
</evidence>
<keyword evidence="3" id="KW-1185">Reference proteome</keyword>
<protein>
    <submittedName>
        <fullName evidence="2">Uncharacterized protein</fullName>
    </submittedName>
</protein>
<dbReference type="Proteomes" id="UP000241769">
    <property type="component" value="Unassembled WGS sequence"/>
</dbReference>
<name>A0A2P6P0I8_9EUKA</name>
<dbReference type="PROSITE" id="PS00414">
    <property type="entry name" value="PROFILIN"/>
    <property type="match status" value="1"/>
</dbReference>
<dbReference type="EMBL" id="MDYQ01000001">
    <property type="protein sequence ID" value="PRP89725.1"/>
    <property type="molecule type" value="Genomic_DNA"/>
</dbReference>